<dbReference type="SMART" id="SM00827">
    <property type="entry name" value="PKS_AT"/>
    <property type="match status" value="1"/>
</dbReference>
<dbReference type="AlphaFoldDB" id="A0A1C4X0I3"/>
<sequence>MALGRDAAHCTELLDGGDSWLVARGRPVPPASVVLMFPGVGDQRPGLSRDLYHAVPAYRAELDRVSEMLRPLLDQDLRELLLTDESGPTGWSLRELLQRDAGGPLSRTSLAQPLVFALEYCLARLLLHWGVRPAALVGYSIGEYVAACVAGVLDIRDALTLVTRRAALIEEVPAGAMLVVMLDPGDLAEHLRDDLWLAAVNGAGLCQVSGTPSAVARLAERLTSAGVATLPAPARHAFHSPLMDPVARPLERLLENIPLTPPSIPVLSNVTGDWLTDEEACSPGYWARHLCQPVQFAGNLARMWGMPRVLAVEVGAGQMLTSLANQHPARPRGPGTPPVVATLTSRGNDHGEVAAMARVLAHAWANGAWEPTAAGSGPADAERGKSWTSR</sequence>
<dbReference type="InterPro" id="IPR014043">
    <property type="entry name" value="Acyl_transferase_dom"/>
</dbReference>
<dbReference type="InterPro" id="IPR016035">
    <property type="entry name" value="Acyl_Trfase/lysoPLipase"/>
</dbReference>
<proteinExistence type="predicted"/>
<reference evidence="6" key="1">
    <citation type="submission" date="2016-06" db="EMBL/GenBank/DDBJ databases">
        <authorList>
            <person name="Varghese N."/>
            <person name="Submissions Spin"/>
        </authorList>
    </citation>
    <scope>NUCLEOTIDE SEQUENCE [LARGE SCALE GENOMIC DNA]</scope>
    <source>
        <strain evidence="6">DSM 44830</strain>
    </source>
</reference>
<evidence type="ECO:0000313" key="6">
    <source>
        <dbReference type="Proteomes" id="UP000199504"/>
    </source>
</evidence>
<dbReference type="SUPFAM" id="SSF52151">
    <property type="entry name" value="FabD/lysophospholipase-like"/>
    <property type="match status" value="1"/>
</dbReference>
<feature type="domain" description="Malonyl-CoA:ACP transacylase (MAT)" evidence="4">
    <location>
        <begin position="36"/>
        <end position="348"/>
    </location>
</feature>
<keyword evidence="2" id="KW-0012">Acyltransferase</keyword>
<evidence type="ECO:0000259" key="4">
    <source>
        <dbReference type="SMART" id="SM00827"/>
    </source>
</evidence>
<dbReference type="EMBL" id="FMCX01000002">
    <property type="protein sequence ID" value="SCF01960.1"/>
    <property type="molecule type" value="Genomic_DNA"/>
</dbReference>
<evidence type="ECO:0000256" key="2">
    <source>
        <dbReference type="ARBA" id="ARBA00023315"/>
    </source>
</evidence>
<evidence type="ECO:0000256" key="1">
    <source>
        <dbReference type="ARBA" id="ARBA00022679"/>
    </source>
</evidence>
<evidence type="ECO:0000256" key="3">
    <source>
        <dbReference type="SAM" id="MobiDB-lite"/>
    </source>
</evidence>
<feature type="region of interest" description="Disordered" evidence="3">
    <location>
        <begin position="369"/>
        <end position="390"/>
    </location>
</feature>
<feature type="compositionally biased region" description="Basic and acidic residues" evidence="3">
    <location>
        <begin position="380"/>
        <end position="390"/>
    </location>
</feature>
<dbReference type="Gene3D" id="3.30.70.250">
    <property type="entry name" value="Malonyl-CoA ACP transacylase, ACP-binding"/>
    <property type="match status" value="1"/>
</dbReference>
<keyword evidence="6" id="KW-1185">Reference proteome</keyword>
<dbReference type="Gene3D" id="3.40.366.10">
    <property type="entry name" value="Malonyl-Coenzyme A Acyl Carrier Protein, domain 2"/>
    <property type="match status" value="1"/>
</dbReference>
<organism evidence="5 6">
    <name type="scientific">Micromonospora mirobrigensis</name>
    <dbReference type="NCBI Taxonomy" id="262898"/>
    <lineage>
        <taxon>Bacteria</taxon>
        <taxon>Bacillati</taxon>
        <taxon>Actinomycetota</taxon>
        <taxon>Actinomycetes</taxon>
        <taxon>Micromonosporales</taxon>
        <taxon>Micromonosporaceae</taxon>
        <taxon>Micromonospora</taxon>
    </lineage>
</organism>
<keyword evidence="1 5" id="KW-0808">Transferase</keyword>
<dbReference type="Gene3D" id="3.30.70.3290">
    <property type="match status" value="1"/>
</dbReference>
<accession>A0A1C4X0I3</accession>
<evidence type="ECO:0000313" key="5">
    <source>
        <dbReference type="EMBL" id="SCF01960.1"/>
    </source>
</evidence>
<dbReference type="Pfam" id="PF00698">
    <property type="entry name" value="Acyl_transf_1"/>
    <property type="match status" value="1"/>
</dbReference>
<dbReference type="PANTHER" id="PTHR43775:SF51">
    <property type="entry name" value="INACTIVE PHENOLPHTHIOCEROL SYNTHESIS POLYKETIDE SYNTHASE TYPE I PKS1-RELATED"/>
    <property type="match status" value="1"/>
</dbReference>
<name>A0A1C4X0I3_9ACTN</name>
<dbReference type="InterPro" id="IPR050091">
    <property type="entry name" value="PKS_NRPS_Biosynth_Enz"/>
</dbReference>
<dbReference type="InterPro" id="IPR016036">
    <property type="entry name" value="Malonyl_transacylase_ACP-bd"/>
</dbReference>
<gene>
    <name evidence="5" type="ORF">GA0070564_102629</name>
</gene>
<protein>
    <submittedName>
        <fullName evidence="5">Acyl transferase domain-containing protein</fullName>
    </submittedName>
</protein>
<dbReference type="GO" id="GO:0006633">
    <property type="term" value="P:fatty acid biosynthetic process"/>
    <property type="evidence" value="ECO:0007669"/>
    <property type="project" value="TreeGrafter"/>
</dbReference>
<dbReference type="Proteomes" id="UP000199504">
    <property type="component" value="Unassembled WGS sequence"/>
</dbReference>
<dbReference type="SUPFAM" id="SSF55048">
    <property type="entry name" value="Probable ACP-binding domain of malonyl-CoA ACP transacylase"/>
    <property type="match status" value="1"/>
</dbReference>
<dbReference type="InterPro" id="IPR001227">
    <property type="entry name" value="Ac_transferase_dom_sf"/>
</dbReference>
<dbReference type="PANTHER" id="PTHR43775">
    <property type="entry name" value="FATTY ACID SYNTHASE"/>
    <property type="match status" value="1"/>
</dbReference>
<dbReference type="GO" id="GO:0004312">
    <property type="term" value="F:fatty acid synthase activity"/>
    <property type="evidence" value="ECO:0007669"/>
    <property type="project" value="TreeGrafter"/>
</dbReference>
<dbReference type="STRING" id="262898.GA0070564_102629"/>